<dbReference type="HOGENOM" id="CLU_1727998_0_0_11"/>
<evidence type="ECO:0000256" key="1">
    <source>
        <dbReference type="SAM" id="Phobius"/>
    </source>
</evidence>
<dbReference type="RefSeq" id="WP_012230773.1">
    <property type="nucleotide sequence ID" value="NZ_HG422565.1"/>
</dbReference>
<protein>
    <recommendedName>
        <fullName evidence="2">Putative Flp pilus-assembly TadG-like N-terminal domain-containing protein</fullName>
    </recommendedName>
</protein>
<evidence type="ECO:0000313" key="3">
    <source>
        <dbReference type="EMBL" id="CCM65751.1"/>
    </source>
</evidence>
<keyword evidence="1" id="KW-1133">Transmembrane helix</keyword>
<dbReference type="EMBL" id="CANL01000078">
    <property type="protein sequence ID" value="CCM65751.1"/>
    <property type="molecule type" value="Genomic_DNA"/>
</dbReference>
<accession>R4Z6Y8</accession>
<dbReference type="InterPro" id="IPR028087">
    <property type="entry name" value="Tad_N"/>
</dbReference>
<dbReference type="Pfam" id="PF13400">
    <property type="entry name" value="Tad"/>
    <property type="match status" value="1"/>
</dbReference>
<organism evidence="3 4">
    <name type="scientific">Candidatus Neomicrothrix parvicella RN1</name>
    <dbReference type="NCBI Taxonomy" id="1229780"/>
    <lineage>
        <taxon>Bacteria</taxon>
        <taxon>Bacillati</taxon>
        <taxon>Actinomycetota</taxon>
        <taxon>Acidimicrobiia</taxon>
        <taxon>Acidimicrobiales</taxon>
        <taxon>Microthrixaceae</taxon>
        <taxon>Candidatus Neomicrothrix</taxon>
    </lineage>
</organism>
<reference evidence="3 4" key="1">
    <citation type="journal article" date="2013" name="ISME J.">
        <title>Metabolic model for the filamentous 'Candidatus Microthrix parvicella' based on genomic and metagenomic analyses.</title>
        <authorList>
            <person name="Jon McIlroy S."/>
            <person name="Kristiansen R."/>
            <person name="Albertsen M."/>
            <person name="Michael Karst S."/>
            <person name="Rossetti S."/>
            <person name="Lund Nielsen J."/>
            <person name="Tandoi V."/>
            <person name="James Seviour R."/>
            <person name="Nielsen P.H."/>
        </authorList>
    </citation>
    <scope>NUCLEOTIDE SEQUENCE [LARGE SCALE GENOMIC DNA]</scope>
    <source>
        <strain evidence="3 4">RN1</strain>
    </source>
</reference>
<evidence type="ECO:0000313" key="4">
    <source>
        <dbReference type="Proteomes" id="UP000018291"/>
    </source>
</evidence>
<dbReference type="STRING" id="1229780.BN381_80281"/>
<proteinExistence type="predicted"/>
<name>R4Z6Y8_9ACTN</name>
<gene>
    <name evidence="3" type="ORF">BN381_80281</name>
</gene>
<evidence type="ECO:0000259" key="2">
    <source>
        <dbReference type="Pfam" id="PF13400"/>
    </source>
</evidence>
<feature type="transmembrane region" description="Helical" evidence="1">
    <location>
        <begin position="21"/>
        <end position="40"/>
    </location>
</feature>
<keyword evidence="1" id="KW-0472">Membrane</keyword>
<keyword evidence="4" id="KW-1185">Reference proteome</keyword>
<sequence>MSWGAGRRAATASRRNDRASSLMLVPAGILVIVLLGGIAIDLSAAHLAQRRLVQVTERAADDAAGMLDSDSLRSGGPARVSPGAAQNLARLQVSAFDVPALQNTGTVVSIGRDGRSVTVSTTATVRRLFGAALPGVAPTYRVTARATARLE</sequence>
<dbReference type="AlphaFoldDB" id="R4Z6Y8"/>
<feature type="domain" description="Putative Flp pilus-assembly TadG-like N-terminal" evidence="2">
    <location>
        <begin position="24"/>
        <end position="60"/>
    </location>
</feature>
<keyword evidence="1" id="KW-0812">Transmembrane</keyword>
<comment type="caution">
    <text evidence="3">The sequence shown here is derived from an EMBL/GenBank/DDBJ whole genome shotgun (WGS) entry which is preliminary data.</text>
</comment>
<dbReference type="Proteomes" id="UP000018291">
    <property type="component" value="Unassembled WGS sequence"/>
</dbReference>